<evidence type="ECO:0000313" key="2">
    <source>
        <dbReference type="Proteomes" id="UP000460298"/>
    </source>
</evidence>
<dbReference type="PANTHER" id="PTHR39341:SF1">
    <property type="entry name" value="DUF1858 DOMAIN-CONTAINING PROTEIN"/>
    <property type="match status" value="1"/>
</dbReference>
<dbReference type="AlphaFoldDB" id="A0A833GY07"/>
<dbReference type="EMBL" id="WBUI01000031">
    <property type="protein sequence ID" value="KAB2929434.1"/>
    <property type="molecule type" value="Genomic_DNA"/>
</dbReference>
<gene>
    <name evidence="1" type="ORF">F9K24_19865</name>
</gene>
<comment type="caution">
    <text evidence="1">The sequence shown here is derived from an EMBL/GenBank/DDBJ whole genome shotgun (WGS) entry which is preliminary data.</text>
</comment>
<organism evidence="1 2">
    <name type="scientific">Leptonema illini</name>
    <dbReference type="NCBI Taxonomy" id="183"/>
    <lineage>
        <taxon>Bacteria</taxon>
        <taxon>Pseudomonadati</taxon>
        <taxon>Spirochaetota</taxon>
        <taxon>Spirochaetia</taxon>
        <taxon>Leptospirales</taxon>
        <taxon>Leptospiraceae</taxon>
        <taxon>Leptonema</taxon>
    </lineage>
</organism>
<dbReference type="InterPro" id="IPR023883">
    <property type="entry name" value="CHP03980_redox-disulphide"/>
</dbReference>
<dbReference type="SUPFAM" id="SSF140683">
    <property type="entry name" value="SP0561-like"/>
    <property type="match status" value="1"/>
</dbReference>
<dbReference type="NCBIfam" id="TIGR03980">
    <property type="entry name" value="prismane_assoc"/>
    <property type="match status" value="1"/>
</dbReference>
<accession>A0A833GY07</accession>
<dbReference type="Gene3D" id="1.10.3910.10">
    <property type="entry name" value="SP0561-like"/>
    <property type="match status" value="1"/>
</dbReference>
<dbReference type="OrthoDB" id="333177at2"/>
<dbReference type="Proteomes" id="UP000460298">
    <property type="component" value="Unassembled WGS sequence"/>
</dbReference>
<dbReference type="InterPro" id="IPR038062">
    <property type="entry name" value="ScdA-like_N_sf"/>
</dbReference>
<evidence type="ECO:0000313" key="1">
    <source>
        <dbReference type="EMBL" id="KAB2929434.1"/>
    </source>
</evidence>
<name>A0A833GY07_9LEPT</name>
<dbReference type="PANTHER" id="PTHR39341">
    <property type="entry name" value="BSL7085 PROTEIN"/>
    <property type="match status" value="1"/>
</dbReference>
<reference evidence="1 2" key="1">
    <citation type="submission" date="2019-10" db="EMBL/GenBank/DDBJ databases">
        <title>Extracellular Electron Transfer in a Candidatus Methanoperedens spp. Enrichment Culture.</title>
        <authorList>
            <person name="Berger S."/>
            <person name="Rangel Shaw D."/>
            <person name="Berben T."/>
            <person name="In 'T Zandt M."/>
            <person name="Frank J."/>
            <person name="Reimann J."/>
            <person name="Jetten M.S.M."/>
            <person name="Welte C.U."/>
        </authorList>
    </citation>
    <scope>NUCLEOTIDE SEQUENCE [LARGE SCALE GENOMIC DNA]</scope>
    <source>
        <strain evidence="1">SB12</strain>
    </source>
</reference>
<proteinExistence type="predicted"/>
<protein>
    <submittedName>
        <fullName evidence="1">DUF1858 domain-containing protein</fullName>
    </submittedName>
</protein>
<sequence length="73" mass="8024">MSEMTQEKRQFSADMSVGEAMQTHPEAGLVFSSYHLGGCSHCSINELETIEQVCMGYGVPVDQLLDSLNNLLD</sequence>